<accession>A0A6G1I1V0</accession>
<feature type="compositionally biased region" description="Low complexity" evidence="1">
    <location>
        <begin position="112"/>
        <end position="125"/>
    </location>
</feature>
<reference evidence="2" key="1">
    <citation type="journal article" date="2020" name="Stud. Mycol.">
        <title>101 Dothideomycetes genomes: a test case for predicting lifestyles and emergence of pathogens.</title>
        <authorList>
            <person name="Haridas S."/>
            <person name="Albert R."/>
            <person name="Binder M."/>
            <person name="Bloem J."/>
            <person name="Labutti K."/>
            <person name="Salamov A."/>
            <person name="Andreopoulos B."/>
            <person name="Baker S."/>
            <person name="Barry K."/>
            <person name="Bills G."/>
            <person name="Bluhm B."/>
            <person name="Cannon C."/>
            <person name="Castanera R."/>
            <person name="Culley D."/>
            <person name="Daum C."/>
            <person name="Ezra D."/>
            <person name="Gonzalez J."/>
            <person name="Henrissat B."/>
            <person name="Kuo A."/>
            <person name="Liang C."/>
            <person name="Lipzen A."/>
            <person name="Lutzoni F."/>
            <person name="Magnuson J."/>
            <person name="Mondo S."/>
            <person name="Nolan M."/>
            <person name="Ohm R."/>
            <person name="Pangilinan J."/>
            <person name="Park H.-J."/>
            <person name="Ramirez L."/>
            <person name="Alfaro M."/>
            <person name="Sun H."/>
            <person name="Tritt A."/>
            <person name="Yoshinaga Y."/>
            <person name="Zwiers L.-H."/>
            <person name="Turgeon B."/>
            <person name="Goodwin S."/>
            <person name="Spatafora J."/>
            <person name="Crous P."/>
            <person name="Grigoriev I."/>
        </authorList>
    </citation>
    <scope>NUCLEOTIDE SEQUENCE</scope>
    <source>
        <strain evidence="2">CBS 262.69</strain>
    </source>
</reference>
<evidence type="ECO:0000313" key="2">
    <source>
        <dbReference type="EMBL" id="KAF2402096.1"/>
    </source>
</evidence>
<proteinExistence type="predicted"/>
<evidence type="ECO:0000256" key="1">
    <source>
        <dbReference type="SAM" id="MobiDB-lite"/>
    </source>
</evidence>
<feature type="region of interest" description="Disordered" evidence="1">
    <location>
        <begin position="99"/>
        <end position="150"/>
    </location>
</feature>
<name>A0A6G1I1V0_9PEZI</name>
<keyword evidence="3" id="KW-1185">Reference proteome</keyword>
<evidence type="ECO:0000313" key="3">
    <source>
        <dbReference type="Proteomes" id="UP000799640"/>
    </source>
</evidence>
<dbReference type="Proteomes" id="UP000799640">
    <property type="component" value="Unassembled WGS sequence"/>
</dbReference>
<sequence length="150" mass="15971">MAVSLSCLHQSQTRDDPSPHIRTSAHPHISTCESRYNLNLNFNSNPEGQALSSSREGTVSKRVVRRKETYSCTGCEFFITPGSQSSYADKIRVTAAKSNANTHPAEASHVPNALLAARNASASASKPHQPKSSGRGETCESASLGSKLTG</sequence>
<feature type="region of interest" description="Disordered" evidence="1">
    <location>
        <begin position="1"/>
        <end position="25"/>
    </location>
</feature>
<dbReference type="AlphaFoldDB" id="A0A6G1I1V0"/>
<dbReference type="EMBL" id="ML996692">
    <property type="protein sequence ID" value="KAF2402096.1"/>
    <property type="molecule type" value="Genomic_DNA"/>
</dbReference>
<gene>
    <name evidence="2" type="ORF">EJ06DRAFT_373926</name>
</gene>
<protein>
    <submittedName>
        <fullName evidence="2">Uncharacterized protein</fullName>
    </submittedName>
</protein>
<feature type="compositionally biased region" description="Polar residues" evidence="1">
    <location>
        <begin position="140"/>
        <end position="150"/>
    </location>
</feature>
<organism evidence="2 3">
    <name type="scientific">Trichodelitschia bisporula</name>
    <dbReference type="NCBI Taxonomy" id="703511"/>
    <lineage>
        <taxon>Eukaryota</taxon>
        <taxon>Fungi</taxon>
        <taxon>Dikarya</taxon>
        <taxon>Ascomycota</taxon>
        <taxon>Pezizomycotina</taxon>
        <taxon>Dothideomycetes</taxon>
        <taxon>Dothideomycetes incertae sedis</taxon>
        <taxon>Phaeotrichales</taxon>
        <taxon>Phaeotrichaceae</taxon>
        <taxon>Trichodelitschia</taxon>
    </lineage>
</organism>